<keyword evidence="2" id="KW-0808">Transferase</keyword>
<dbReference type="Proteomes" id="UP000276349">
    <property type="component" value="Unassembled WGS sequence"/>
</dbReference>
<accession>A0A3S0JPB6</accession>
<evidence type="ECO:0000313" key="2">
    <source>
        <dbReference type="EMBL" id="RTQ87798.1"/>
    </source>
</evidence>
<dbReference type="InterPro" id="IPR029044">
    <property type="entry name" value="Nucleotide-diphossugar_trans"/>
</dbReference>
<dbReference type="CDD" id="cd04182">
    <property type="entry name" value="GT_2_like_f"/>
    <property type="match status" value="1"/>
</dbReference>
<organism evidence="2 3">
    <name type="scientific">Lysinibacillus telephonicus</name>
    <dbReference type="NCBI Taxonomy" id="1714840"/>
    <lineage>
        <taxon>Bacteria</taxon>
        <taxon>Bacillati</taxon>
        <taxon>Bacillota</taxon>
        <taxon>Bacilli</taxon>
        <taxon>Bacillales</taxon>
        <taxon>Bacillaceae</taxon>
        <taxon>Lysinibacillus</taxon>
    </lineage>
</organism>
<evidence type="ECO:0000259" key="1">
    <source>
        <dbReference type="Pfam" id="PF12804"/>
    </source>
</evidence>
<dbReference type="RefSeq" id="WP_126296037.1">
    <property type="nucleotide sequence ID" value="NZ_RXNR01000087.1"/>
</dbReference>
<gene>
    <name evidence="2" type="ORF">EKG35_18545</name>
</gene>
<dbReference type="PANTHER" id="PTHR43777">
    <property type="entry name" value="MOLYBDENUM COFACTOR CYTIDYLYLTRANSFERASE"/>
    <property type="match status" value="1"/>
</dbReference>
<dbReference type="PANTHER" id="PTHR43777:SF1">
    <property type="entry name" value="MOLYBDENUM COFACTOR CYTIDYLYLTRANSFERASE"/>
    <property type="match status" value="1"/>
</dbReference>
<dbReference type="AlphaFoldDB" id="A0A3S0JPB6"/>
<dbReference type="EMBL" id="RXNR01000087">
    <property type="protein sequence ID" value="RTQ87798.1"/>
    <property type="molecule type" value="Genomic_DNA"/>
</dbReference>
<name>A0A3S0JPB6_9BACI</name>
<evidence type="ECO:0000313" key="3">
    <source>
        <dbReference type="Proteomes" id="UP000276349"/>
    </source>
</evidence>
<dbReference type="InterPro" id="IPR025877">
    <property type="entry name" value="MobA-like_NTP_Trfase"/>
</dbReference>
<comment type="caution">
    <text evidence="2">The sequence shown here is derived from an EMBL/GenBank/DDBJ whole genome shotgun (WGS) entry which is preliminary data.</text>
</comment>
<feature type="domain" description="MobA-like NTP transferase" evidence="1">
    <location>
        <begin position="12"/>
        <end position="176"/>
    </location>
</feature>
<reference evidence="2 3" key="1">
    <citation type="submission" date="2018-12" db="EMBL/GenBank/DDBJ databases">
        <authorList>
            <person name="Yu L."/>
        </authorList>
    </citation>
    <scope>NUCLEOTIDE SEQUENCE [LARGE SCALE GENOMIC DNA]</scope>
    <source>
        <strain evidence="2 3">S5H2222</strain>
    </source>
</reference>
<keyword evidence="3" id="KW-1185">Reference proteome</keyword>
<sequence length="207" mass="23327">MEKRKSMYKIGAIILAAGLSKRMGKPKLLLPFNELPLIYYPVSLAVQNELKPIVLVTGQYMNDLENTLGQFNKQVTFAYNDKTDTGISSSLKIGINTVKSHVDAVLVFLGDQPFVPTEVVHKIIQEYHISQHKGIRIIRPRYGGQEGHPILFDSCLFHEFQLLQGDIGGKEIIKANKKYVKLIDFPNKVWGTDIDTPEEYDALIKGV</sequence>
<dbReference type="GO" id="GO:0016779">
    <property type="term" value="F:nucleotidyltransferase activity"/>
    <property type="evidence" value="ECO:0007669"/>
    <property type="project" value="UniProtKB-ARBA"/>
</dbReference>
<proteinExistence type="predicted"/>
<dbReference type="OrthoDB" id="285216at2"/>
<dbReference type="SUPFAM" id="SSF53448">
    <property type="entry name" value="Nucleotide-diphospho-sugar transferases"/>
    <property type="match status" value="1"/>
</dbReference>
<protein>
    <submittedName>
        <fullName evidence="2">Nucleotidyltransferase family protein</fullName>
    </submittedName>
</protein>
<dbReference type="Pfam" id="PF12804">
    <property type="entry name" value="NTP_transf_3"/>
    <property type="match status" value="1"/>
</dbReference>
<dbReference type="Gene3D" id="3.90.550.10">
    <property type="entry name" value="Spore Coat Polysaccharide Biosynthesis Protein SpsA, Chain A"/>
    <property type="match status" value="1"/>
</dbReference>